<organism evidence="2 3">
    <name type="scientific">Arthrobotrys conoides</name>
    <dbReference type="NCBI Taxonomy" id="74498"/>
    <lineage>
        <taxon>Eukaryota</taxon>
        <taxon>Fungi</taxon>
        <taxon>Dikarya</taxon>
        <taxon>Ascomycota</taxon>
        <taxon>Pezizomycotina</taxon>
        <taxon>Orbiliomycetes</taxon>
        <taxon>Orbiliales</taxon>
        <taxon>Orbiliaceae</taxon>
        <taxon>Arthrobotrys</taxon>
    </lineage>
</organism>
<reference evidence="2 3" key="1">
    <citation type="submission" date="2019-10" db="EMBL/GenBank/DDBJ databases">
        <authorList>
            <person name="Palmer J.M."/>
        </authorList>
    </citation>
    <scope>NUCLEOTIDE SEQUENCE [LARGE SCALE GENOMIC DNA]</scope>
    <source>
        <strain evidence="2 3">TWF506</strain>
    </source>
</reference>
<protein>
    <recommendedName>
        <fullName evidence="1">AB hydrolase-1 domain-containing protein</fullName>
    </recommendedName>
</protein>
<dbReference type="PANTHER" id="PTHR43194:SF2">
    <property type="entry name" value="PEROXISOMAL MEMBRANE PROTEIN LPX1"/>
    <property type="match status" value="1"/>
</dbReference>
<sequence>MQSLKRIPKSLGYQVSIRAFSTEWQAASSALIDRKWKLEWSPRTAPAPEPPTGFARDYIETADGKLELLKTTSKASIDTDKPPLFFQHGGFGSADVYIPWMEYFSQRGYPCYALSIRGHGYSWGPSYYKMVFGTTAPMLAHDVAAGVRHVTDFHKKDSIKRRGGGLPVLLGHSNGGGLSQMLLDRGYAKASALVILAGTPNFGGWGVYKNWGTFDPWFIPRMYFRDFFHPRSPLSKTSLVHRAFFCDEFPREEVAEFEKNMSPYLSYWWPIQIMGRFVKTENVLSNLTGWGGGRVFVLAAEHDRLMSLRLMGRMANEYREQRASMVRLRVFTNDERNIDQLWVPSESGRTKFGGFEGIRDGIAYRVVEGAGHHLQNDLQKNIGAKYLEQWLEILDKA</sequence>
<evidence type="ECO:0000259" key="1">
    <source>
        <dbReference type="Pfam" id="PF00561"/>
    </source>
</evidence>
<feature type="domain" description="AB hydrolase-1" evidence="1">
    <location>
        <begin position="82"/>
        <end position="317"/>
    </location>
</feature>
<dbReference type="Proteomes" id="UP001307849">
    <property type="component" value="Unassembled WGS sequence"/>
</dbReference>
<comment type="caution">
    <text evidence="2">The sequence shown here is derived from an EMBL/GenBank/DDBJ whole genome shotgun (WGS) entry which is preliminary data.</text>
</comment>
<evidence type="ECO:0000313" key="3">
    <source>
        <dbReference type="Proteomes" id="UP001307849"/>
    </source>
</evidence>
<dbReference type="InterPro" id="IPR000073">
    <property type="entry name" value="AB_hydrolase_1"/>
</dbReference>
<evidence type="ECO:0000313" key="2">
    <source>
        <dbReference type="EMBL" id="KAK6515583.1"/>
    </source>
</evidence>
<dbReference type="PANTHER" id="PTHR43194">
    <property type="entry name" value="HYDROLASE ALPHA/BETA FOLD FAMILY"/>
    <property type="match status" value="1"/>
</dbReference>
<dbReference type="EMBL" id="JAVHJM010000004">
    <property type="protein sequence ID" value="KAK6515583.1"/>
    <property type="molecule type" value="Genomic_DNA"/>
</dbReference>
<dbReference type="SUPFAM" id="SSF53474">
    <property type="entry name" value="alpha/beta-Hydrolases"/>
    <property type="match status" value="1"/>
</dbReference>
<keyword evidence="3" id="KW-1185">Reference proteome</keyword>
<dbReference type="AlphaFoldDB" id="A0AAN8NZM8"/>
<gene>
    <name evidence="2" type="ORF">TWF506_007912</name>
</gene>
<accession>A0AAN8NZM8</accession>
<dbReference type="Gene3D" id="3.40.50.1820">
    <property type="entry name" value="alpha/beta hydrolase"/>
    <property type="match status" value="1"/>
</dbReference>
<dbReference type="Pfam" id="PF00561">
    <property type="entry name" value="Abhydrolase_1"/>
    <property type="match status" value="1"/>
</dbReference>
<name>A0AAN8NZM8_9PEZI</name>
<dbReference type="InterPro" id="IPR029058">
    <property type="entry name" value="AB_hydrolase_fold"/>
</dbReference>
<proteinExistence type="predicted"/>
<dbReference type="InterPro" id="IPR050228">
    <property type="entry name" value="Carboxylesterase_BioH"/>
</dbReference>